<dbReference type="CDD" id="cd13585">
    <property type="entry name" value="PBP2_TMBP_like"/>
    <property type="match status" value="1"/>
</dbReference>
<evidence type="ECO:0000256" key="2">
    <source>
        <dbReference type="ARBA" id="ARBA00008520"/>
    </source>
</evidence>
<dbReference type="Pfam" id="PF01547">
    <property type="entry name" value="SBP_bac_1"/>
    <property type="match status" value="1"/>
</dbReference>
<accession>A0AAN1S0J5</accession>
<name>A0AAN1S0J5_9BORD</name>
<comment type="similarity">
    <text evidence="2">Belongs to the bacterial solute-binding protein 1 family.</text>
</comment>
<dbReference type="PANTHER" id="PTHR43649:SF12">
    <property type="entry name" value="DIACETYLCHITOBIOSE BINDING PROTEIN DASA"/>
    <property type="match status" value="1"/>
</dbReference>
<evidence type="ECO:0000313" key="4">
    <source>
        <dbReference type="Proteomes" id="UP000282741"/>
    </source>
</evidence>
<evidence type="ECO:0000256" key="1">
    <source>
        <dbReference type="ARBA" id="ARBA00004418"/>
    </source>
</evidence>
<gene>
    <name evidence="3" type="ORF">CS347_04180</name>
</gene>
<dbReference type="InterPro" id="IPR050490">
    <property type="entry name" value="Bact_solute-bd_prot1"/>
</dbReference>
<dbReference type="SUPFAM" id="SSF53850">
    <property type="entry name" value="Periplasmic binding protein-like II"/>
    <property type="match status" value="1"/>
</dbReference>
<evidence type="ECO:0000313" key="3">
    <source>
        <dbReference type="EMBL" id="AZW19428.1"/>
    </source>
</evidence>
<comment type="subcellular location">
    <subcellularLocation>
        <location evidence="1">Periplasm</location>
    </subcellularLocation>
</comment>
<organism evidence="3 4">
    <name type="scientific">Bordetella hinzii</name>
    <dbReference type="NCBI Taxonomy" id="103855"/>
    <lineage>
        <taxon>Bacteria</taxon>
        <taxon>Pseudomonadati</taxon>
        <taxon>Pseudomonadota</taxon>
        <taxon>Betaproteobacteria</taxon>
        <taxon>Burkholderiales</taxon>
        <taxon>Alcaligenaceae</taxon>
        <taxon>Bordetella</taxon>
    </lineage>
</organism>
<protein>
    <submittedName>
        <fullName evidence="3">Sugar ABC transporter substrate-binding protein</fullName>
    </submittedName>
</protein>
<reference evidence="4" key="1">
    <citation type="submission" date="2017-10" db="EMBL/GenBank/DDBJ databases">
        <title>Whole genome sequencing of various Bordetella species.</title>
        <authorList>
            <person name="Weigand M.R."/>
            <person name="Loparev V."/>
            <person name="Peng Y."/>
            <person name="Bowden K.E."/>
            <person name="Tondella M.L."/>
            <person name="Williams M.M."/>
        </authorList>
    </citation>
    <scope>NUCLEOTIDE SEQUENCE [LARGE SCALE GENOMIC DNA]</scope>
    <source>
        <strain evidence="4">H720</strain>
    </source>
</reference>
<dbReference type="Proteomes" id="UP000282741">
    <property type="component" value="Chromosome"/>
</dbReference>
<dbReference type="Gene3D" id="3.40.190.10">
    <property type="entry name" value="Periplasmic binding protein-like II"/>
    <property type="match status" value="2"/>
</dbReference>
<dbReference type="EMBL" id="CP024172">
    <property type="protein sequence ID" value="AZW19428.1"/>
    <property type="molecule type" value="Genomic_DNA"/>
</dbReference>
<dbReference type="InterPro" id="IPR006059">
    <property type="entry name" value="SBP"/>
</dbReference>
<dbReference type="PANTHER" id="PTHR43649">
    <property type="entry name" value="ARABINOSE-BINDING PROTEIN-RELATED"/>
    <property type="match status" value="1"/>
</dbReference>
<dbReference type="GO" id="GO:0042597">
    <property type="term" value="C:periplasmic space"/>
    <property type="evidence" value="ECO:0007669"/>
    <property type="project" value="UniProtKB-SubCell"/>
</dbReference>
<sequence length="399" mass="43863">MLPPASQFRAQEKYLPQFEQATGIKVAYQYVPYGQLLEKITTEAVGGGSAYDMFAYQDSWLAALANYLQPLDSQLKADGVDMKRYPEVYRQACRINDATYGLPVRAHPQLLFYRKDLYGEAGVAPPATWDALLSAAAAVQQRSGVPGVVMDYVKGSGFQNLWLWFNCLWGHGSDVLDADQRPLFNNAAGVAATQAYVDLLLKHRIANPGSSQFNEYDMVNAMAQGNGATMMVWWWTYAVLTGDRSRLKPEQVGFAPMLRVGSPASPTVAIVMPFGIARQSRHAQAAWEFLKWVSSPALEKAIVCDKSDPQTTDIVATQTATYQDEEVNRINHGLHRVALQSLAGARTVPQMAMWPQVGTVLESTISEIVSTGKPVKAALDEAAAQVERSVRRSGGRRRG</sequence>
<dbReference type="AlphaFoldDB" id="A0AAN1S0J5"/>
<proteinExistence type="inferred from homology"/>